<dbReference type="Pfam" id="PF05653">
    <property type="entry name" value="Mg_trans_NIPA"/>
    <property type="match status" value="1"/>
</dbReference>
<dbReference type="EMBL" id="CP119934">
    <property type="protein sequence ID" value="WFD02037.1"/>
    <property type="molecule type" value="Genomic_DNA"/>
</dbReference>
<protein>
    <submittedName>
        <fullName evidence="6">Uncharacterized protein</fullName>
    </submittedName>
</protein>
<dbReference type="InterPro" id="IPR037185">
    <property type="entry name" value="EmrE-like"/>
</dbReference>
<feature type="transmembrane region" description="Helical" evidence="5">
    <location>
        <begin position="258"/>
        <end position="278"/>
    </location>
</feature>
<comment type="subcellular location">
    <subcellularLocation>
        <location evidence="1">Membrane</location>
        <topology evidence="1">Multi-pass membrane protein</topology>
    </subcellularLocation>
</comment>
<evidence type="ECO:0000313" key="7">
    <source>
        <dbReference type="Proteomes" id="UP001214603"/>
    </source>
</evidence>
<reference evidence="6" key="1">
    <citation type="submission" date="2023-03" db="EMBL/GenBank/DDBJ databases">
        <title>Mating type loci evolution in Malassezia.</title>
        <authorList>
            <person name="Coelho M.A."/>
        </authorList>
    </citation>
    <scope>NUCLEOTIDE SEQUENCE</scope>
    <source>
        <strain evidence="6">CBS 7876</strain>
    </source>
</reference>
<keyword evidence="7" id="KW-1185">Reference proteome</keyword>
<feature type="transmembrane region" description="Helical" evidence="5">
    <location>
        <begin position="6"/>
        <end position="24"/>
    </location>
</feature>
<dbReference type="PANTHER" id="PTHR12570:SF65">
    <property type="entry name" value="MAGNESIUM TRANSPORTER NIPA9-RELATED"/>
    <property type="match status" value="1"/>
</dbReference>
<dbReference type="SUPFAM" id="SSF103481">
    <property type="entry name" value="Multidrug resistance efflux transporter EmrE"/>
    <property type="match status" value="1"/>
</dbReference>
<sequence length="285" mass="30739">MTHPQWWIGICVALASNVLISLALNCQKLAHMRLEAEAQSERAPTEETRLISGEARPVSYLRSKLWWAGLALMGLGESGNFLSYGFTPASLVAPLGAVSLLSNVIIAPAMLHESVQILDLIGIFLAVVGAVAVVSSAGPSGSEPLDPERLWLELIRPTFVVYTGAMLVLAAVLMSLCYTSIGKRSILAHVGTCAVFGGFTVLATKGISSFLVLNSSDRDAWMLREPLFYFLVAVLGGTAVVQLAYLNRALQLFDSRHVVPTQFVLFTISTIVGSAILYRDFAQIR</sequence>
<evidence type="ECO:0000256" key="4">
    <source>
        <dbReference type="ARBA" id="ARBA00023136"/>
    </source>
</evidence>
<feature type="transmembrane region" description="Helical" evidence="5">
    <location>
        <begin position="159"/>
        <end position="179"/>
    </location>
</feature>
<dbReference type="InterPro" id="IPR008521">
    <property type="entry name" value="Mg_trans_NIPA"/>
</dbReference>
<accession>A0AAF0E1V2</accession>
<dbReference type="Proteomes" id="UP001214603">
    <property type="component" value="Chromosome 1"/>
</dbReference>
<evidence type="ECO:0000256" key="5">
    <source>
        <dbReference type="SAM" id="Phobius"/>
    </source>
</evidence>
<dbReference type="GO" id="GO:0015095">
    <property type="term" value="F:magnesium ion transmembrane transporter activity"/>
    <property type="evidence" value="ECO:0007669"/>
    <property type="project" value="InterPro"/>
</dbReference>
<dbReference type="AlphaFoldDB" id="A0AAF0E1V2"/>
<name>A0AAF0E1V2_9BASI</name>
<organism evidence="6 7">
    <name type="scientific">Malassezia obtusa</name>
    <dbReference type="NCBI Taxonomy" id="76774"/>
    <lineage>
        <taxon>Eukaryota</taxon>
        <taxon>Fungi</taxon>
        <taxon>Dikarya</taxon>
        <taxon>Basidiomycota</taxon>
        <taxon>Ustilaginomycotina</taxon>
        <taxon>Malasseziomycetes</taxon>
        <taxon>Malasseziales</taxon>
        <taxon>Malasseziaceae</taxon>
        <taxon>Malassezia</taxon>
    </lineage>
</organism>
<evidence type="ECO:0000256" key="2">
    <source>
        <dbReference type="ARBA" id="ARBA00022692"/>
    </source>
</evidence>
<gene>
    <name evidence="6" type="ORF">MOBT1_000715</name>
</gene>
<dbReference type="PANTHER" id="PTHR12570">
    <property type="match status" value="1"/>
</dbReference>
<feature type="transmembrane region" description="Helical" evidence="5">
    <location>
        <begin position="227"/>
        <end position="246"/>
    </location>
</feature>
<evidence type="ECO:0000256" key="1">
    <source>
        <dbReference type="ARBA" id="ARBA00004141"/>
    </source>
</evidence>
<keyword evidence="3 5" id="KW-1133">Transmembrane helix</keyword>
<evidence type="ECO:0000313" key="6">
    <source>
        <dbReference type="EMBL" id="WFD02037.1"/>
    </source>
</evidence>
<feature type="transmembrane region" description="Helical" evidence="5">
    <location>
        <begin position="65"/>
        <end position="86"/>
    </location>
</feature>
<keyword evidence="2 5" id="KW-0812">Transmembrane</keyword>
<evidence type="ECO:0000256" key="3">
    <source>
        <dbReference type="ARBA" id="ARBA00022989"/>
    </source>
</evidence>
<feature type="transmembrane region" description="Helical" evidence="5">
    <location>
        <begin position="118"/>
        <end position="139"/>
    </location>
</feature>
<keyword evidence="4 5" id="KW-0472">Membrane</keyword>
<feature type="transmembrane region" description="Helical" evidence="5">
    <location>
        <begin position="186"/>
        <end position="207"/>
    </location>
</feature>
<dbReference type="GO" id="GO:0016020">
    <property type="term" value="C:membrane"/>
    <property type="evidence" value="ECO:0007669"/>
    <property type="project" value="UniProtKB-SubCell"/>
</dbReference>
<proteinExistence type="predicted"/>